<evidence type="ECO:0000256" key="1">
    <source>
        <dbReference type="ARBA" id="ARBA00004147"/>
    </source>
</evidence>
<keyword evidence="11" id="KW-0378">Hydrolase</keyword>
<dbReference type="PROSITE" id="PS52020">
    <property type="entry name" value="CRESS_DNA_REP"/>
    <property type="match status" value="1"/>
</dbReference>
<dbReference type="RefSeq" id="YP_009506601.1">
    <property type="nucleotide sequence ID" value="NC_038486.1"/>
</dbReference>
<dbReference type="EMBL" id="KT732797">
    <property type="protein sequence ID" value="AMH87681.1"/>
    <property type="molecule type" value="Genomic_DNA"/>
</dbReference>
<feature type="domain" description="CRESS-DNA virus Rep endonuclease" evidence="14">
    <location>
        <begin position="5"/>
        <end position="106"/>
    </location>
</feature>
<dbReference type="GO" id="GO:0005198">
    <property type="term" value="F:structural molecule activity"/>
    <property type="evidence" value="ECO:0007669"/>
    <property type="project" value="InterPro"/>
</dbReference>
<dbReference type="Gene3D" id="3.40.1310.20">
    <property type="match status" value="1"/>
</dbReference>
<evidence type="ECO:0000313" key="15">
    <source>
        <dbReference type="EMBL" id="AMH87681.1"/>
    </source>
</evidence>
<keyword evidence="3" id="KW-1048">Host nucleus</keyword>
<dbReference type="GO" id="GO:0000166">
    <property type="term" value="F:nucleotide binding"/>
    <property type="evidence" value="ECO:0007669"/>
    <property type="project" value="UniProtKB-KW"/>
</dbReference>
<evidence type="ECO:0000256" key="7">
    <source>
        <dbReference type="ARBA" id="ARBA00022722"/>
    </source>
</evidence>
<name>A0A140CTM4_9VIRU</name>
<dbReference type="PRINTS" id="PR00228">
    <property type="entry name" value="GEMCOATCLVL1"/>
</dbReference>
<protein>
    <recommendedName>
        <fullName evidence="2">Replication-associated protein</fullName>
    </recommendedName>
</protein>
<evidence type="ECO:0000256" key="13">
    <source>
        <dbReference type="ARBA" id="ARBA00023125"/>
    </source>
</evidence>
<keyword evidence="12" id="KW-0190">Covalent protein-DNA linkage</keyword>
<dbReference type="SUPFAM" id="SSF52540">
    <property type="entry name" value="P-loop containing nucleoside triphosphate hydrolases"/>
    <property type="match status" value="1"/>
</dbReference>
<evidence type="ECO:0000256" key="8">
    <source>
        <dbReference type="ARBA" id="ARBA00022723"/>
    </source>
</evidence>
<keyword evidence="16" id="KW-1185">Reference proteome</keyword>
<evidence type="ECO:0000256" key="12">
    <source>
        <dbReference type="ARBA" id="ARBA00023124"/>
    </source>
</evidence>
<dbReference type="InterPro" id="IPR049912">
    <property type="entry name" value="CRESS_DNA_REP"/>
</dbReference>
<dbReference type="OrthoDB" id="9195at10239"/>
<dbReference type="GO" id="GO:0046872">
    <property type="term" value="F:metal ion binding"/>
    <property type="evidence" value="ECO:0007669"/>
    <property type="project" value="UniProtKB-KW"/>
</dbReference>
<dbReference type="GO" id="GO:0016779">
    <property type="term" value="F:nucleotidyltransferase activity"/>
    <property type="evidence" value="ECO:0007669"/>
    <property type="project" value="UniProtKB-KW"/>
</dbReference>
<dbReference type="GO" id="GO:0004519">
    <property type="term" value="F:endonuclease activity"/>
    <property type="evidence" value="ECO:0007669"/>
    <property type="project" value="UniProtKB-KW"/>
</dbReference>
<dbReference type="Proteomes" id="UP000117936">
    <property type="component" value="Segment"/>
</dbReference>
<dbReference type="GO" id="GO:0016787">
    <property type="term" value="F:hydrolase activity"/>
    <property type="evidence" value="ECO:0007669"/>
    <property type="project" value="UniProtKB-KW"/>
</dbReference>
<organism evidence="15 16">
    <name type="scientific">Pteropus associated gemycircularvirus 3</name>
    <dbReference type="NCBI Taxonomy" id="1985397"/>
    <lineage>
        <taxon>Viruses</taxon>
        <taxon>Monodnaviria</taxon>
        <taxon>Shotokuvirae</taxon>
        <taxon>Cressdnaviricota</taxon>
        <taxon>Repensiviricetes</taxon>
        <taxon>Geplafuvirales</taxon>
        <taxon>Genomoviridae</taxon>
        <taxon>Gemycircularvirus</taxon>
        <taxon>Gemycircularvirus ptero3</taxon>
    </lineage>
</organism>
<accession>A0A140CTM4</accession>
<keyword evidence="7" id="KW-0540">Nuclease</keyword>
<evidence type="ECO:0000256" key="5">
    <source>
        <dbReference type="ARBA" id="ARBA00022695"/>
    </source>
</evidence>
<proteinExistence type="predicted"/>
<evidence type="ECO:0000256" key="2">
    <source>
        <dbReference type="ARBA" id="ARBA00014531"/>
    </source>
</evidence>
<keyword evidence="4" id="KW-0808">Transferase</keyword>
<keyword evidence="8" id="KW-0479">Metal-binding</keyword>
<evidence type="ECO:0000313" key="16">
    <source>
        <dbReference type="Proteomes" id="UP000117936"/>
    </source>
</evidence>
<dbReference type="GO" id="GO:0042025">
    <property type="term" value="C:host cell nucleus"/>
    <property type="evidence" value="ECO:0007669"/>
    <property type="project" value="UniProtKB-SubCell"/>
</dbReference>
<keyword evidence="13" id="KW-0238">DNA-binding</keyword>
<dbReference type="GeneID" id="37617521"/>
<keyword evidence="5" id="KW-0548">Nucleotidyltransferase</keyword>
<evidence type="ECO:0000256" key="4">
    <source>
        <dbReference type="ARBA" id="ARBA00022679"/>
    </source>
</evidence>
<dbReference type="SUPFAM" id="SSF55464">
    <property type="entry name" value="Origin of replication-binding domain, RBD-like"/>
    <property type="match status" value="1"/>
</dbReference>
<dbReference type="GO" id="GO:0006260">
    <property type="term" value="P:DNA replication"/>
    <property type="evidence" value="ECO:0007669"/>
    <property type="project" value="UniProtKB-KW"/>
</dbReference>
<dbReference type="GO" id="GO:0003677">
    <property type="term" value="F:DNA binding"/>
    <property type="evidence" value="ECO:0007669"/>
    <property type="project" value="UniProtKB-KW"/>
</dbReference>
<keyword evidence="9" id="KW-0547">Nucleotide-binding</keyword>
<reference evidence="16" key="1">
    <citation type="journal article" date="2016" name="Infect. Genet. Evol.">
        <title>Cycloviruses, gemycircularviruses and other novel replication-associated protein encoding circular viruses in Pacific flying fox (Pteropus tonganus) faeces.</title>
        <authorList>
            <person name="Male M.F."/>
            <person name="Kraberger S."/>
            <person name="Stainton D."/>
            <person name="Kami V."/>
            <person name="Varsani A."/>
        </authorList>
    </citation>
    <scope>NUCLEOTIDE SEQUENCE [LARGE SCALE GENOMIC DNA]</scope>
</reference>
<sequence>MPQFLHNYRYVLVTYPQSGNLDPWRVMERFSYLGAECIIGREHHEDGGLHLHVFADFGRKFRSRKTNIFDVDGRHPNRAPSKGTPEKGYDYAIKDGDVVCGGLGRPEPSSVGPGPSADKWARITQASDRDEFWDLVHQLDPKAAACSFNALSKYADWRFAEIAPEYEHDGRIKFVPGDADGRDDWLSQSGIGLDEPFLGSRVKSLVLFGGTRTGKTTWARSLGPHIYCIGLVSGTECAKGTDAKYAVFDDIRGGFGFFHGYKEWLGAQPHVSIKQLYREPFYMKWGKPTIWVCNTDPRLDSYPNNARPDFDWMEGNVDFIEVTSSLIESISHANTG</sequence>
<comment type="subcellular location">
    <subcellularLocation>
        <location evidence="1">Host nucleus</location>
    </subcellularLocation>
</comment>
<dbReference type="KEGG" id="vg:37617521"/>
<evidence type="ECO:0000256" key="3">
    <source>
        <dbReference type="ARBA" id="ARBA00022562"/>
    </source>
</evidence>
<evidence type="ECO:0000256" key="11">
    <source>
        <dbReference type="ARBA" id="ARBA00022801"/>
    </source>
</evidence>
<evidence type="ECO:0000256" key="6">
    <source>
        <dbReference type="ARBA" id="ARBA00022705"/>
    </source>
</evidence>
<dbReference type="InterPro" id="IPR027417">
    <property type="entry name" value="P-loop_NTPase"/>
</dbReference>
<keyword evidence="6" id="KW-0235">DNA replication</keyword>
<evidence type="ECO:0000259" key="14">
    <source>
        <dbReference type="PROSITE" id="PS52020"/>
    </source>
</evidence>
<keyword evidence="10" id="KW-0255">Endonuclease</keyword>
<evidence type="ECO:0000256" key="9">
    <source>
        <dbReference type="ARBA" id="ARBA00022741"/>
    </source>
</evidence>
<evidence type="ECO:0000256" key="10">
    <source>
        <dbReference type="ARBA" id="ARBA00022759"/>
    </source>
</evidence>
<dbReference type="InterPro" id="IPR001301">
    <property type="entry name" value="Gemini_AL1_CLV"/>
</dbReference>
<dbReference type="Pfam" id="PF00799">
    <property type="entry name" value="Gemini_AL1"/>
    <property type="match status" value="1"/>
</dbReference>